<organism evidence="1 2">
    <name type="scientific">Acanthopleuribacter pedis</name>
    <dbReference type="NCBI Taxonomy" id="442870"/>
    <lineage>
        <taxon>Bacteria</taxon>
        <taxon>Pseudomonadati</taxon>
        <taxon>Acidobacteriota</taxon>
        <taxon>Holophagae</taxon>
        <taxon>Acanthopleuribacterales</taxon>
        <taxon>Acanthopleuribacteraceae</taxon>
        <taxon>Acanthopleuribacter</taxon>
    </lineage>
</organism>
<dbReference type="EMBL" id="JAFREP010000063">
    <property type="protein sequence ID" value="MBO1323385.1"/>
    <property type="molecule type" value="Genomic_DNA"/>
</dbReference>
<evidence type="ECO:0000313" key="1">
    <source>
        <dbReference type="EMBL" id="MBO1323385.1"/>
    </source>
</evidence>
<keyword evidence="2" id="KW-1185">Reference proteome</keyword>
<name>A0A8J7QJ66_9BACT</name>
<dbReference type="RefSeq" id="WP_207863538.1">
    <property type="nucleotide sequence ID" value="NZ_JAFREP010000063.1"/>
</dbReference>
<proteinExistence type="predicted"/>
<reference evidence="1" key="1">
    <citation type="submission" date="2021-03" db="EMBL/GenBank/DDBJ databases">
        <authorList>
            <person name="Wang G."/>
        </authorList>
    </citation>
    <scope>NUCLEOTIDE SEQUENCE</scope>
    <source>
        <strain evidence="1">KCTC 12899</strain>
    </source>
</reference>
<gene>
    <name evidence="1" type="ORF">J3U88_33270</name>
</gene>
<sequence>MKFAGFREQIKKGFFLEVDPNADTISVPRLLANRTRSLLWVSLITNGLLLSSIISLLHQNNLDQAIVYHSANMAKSTQHLSELYASQVEDLASAYTHYGKALQSEAPEERQKNLAIYHQKIQNFNNRSYELAHVSTAIRDQAQKIAGLFQSKERG</sequence>
<protein>
    <submittedName>
        <fullName evidence="1">Uncharacterized protein</fullName>
    </submittedName>
</protein>
<dbReference type="Proteomes" id="UP000664417">
    <property type="component" value="Unassembled WGS sequence"/>
</dbReference>
<accession>A0A8J7QJ66</accession>
<evidence type="ECO:0000313" key="2">
    <source>
        <dbReference type="Proteomes" id="UP000664417"/>
    </source>
</evidence>
<dbReference type="AlphaFoldDB" id="A0A8J7QJ66"/>
<comment type="caution">
    <text evidence="1">The sequence shown here is derived from an EMBL/GenBank/DDBJ whole genome shotgun (WGS) entry which is preliminary data.</text>
</comment>